<feature type="compositionally biased region" description="Low complexity" evidence="1">
    <location>
        <begin position="611"/>
        <end position="620"/>
    </location>
</feature>
<feature type="domain" description="MobA/VirD2-like nuclease" evidence="2">
    <location>
        <begin position="33"/>
        <end position="145"/>
    </location>
</feature>
<feature type="compositionally biased region" description="Basic and acidic residues" evidence="1">
    <location>
        <begin position="560"/>
        <end position="587"/>
    </location>
</feature>
<evidence type="ECO:0000313" key="4">
    <source>
        <dbReference type="Proteomes" id="UP001596208"/>
    </source>
</evidence>
<dbReference type="InterPro" id="IPR005094">
    <property type="entry name" value="Endonuclease_MobA/VirD2"/>
</dbReference>
<dbReference type="Proteomes" id="UP001596208">
    <property type="component" value="Unassembled WGS sequence"/>
</dbReference>
<evidence type="ECO:0000259" key="2">
    <source>
        <dbReference type="Pfam" id="PF03432"/>
    </source>
</evidence>
<gene>
    <name evidence="3" type="ORF">ACFPRK_31090</name>
</gene>
<evidence type="ECO:0000313" key="3">
    <source>
        <dbReference type="EMBL" id="MFC5174981.1"/>
    </source>
</evidence>
<evidence type="ECO:0000256" key="1">
    <source>
        <dbReference type="SAM" id="MobiDB-lite"/>
    </source>
</evidence>
<dbReference type="Pfam" id="PF03432">
    <property type="entry name" value="Relaxase"/>
    <property type="match status" value="1"/>
</dbReference>
<organism evidence="3 4">
    <name type="scientific">Streptomyces mutomycini</name>
    <dbReference type="NCBI Taxonomy" id="284036"/>
    <lineage>
        <taxon>Bacteria</taxon>
        <taxon>Bacillati</taxon>
        <taxon>Actinomycetota</taxon>
        <taxon>Actinomycetes</taxon>
        <taxon>Kitasatosporales</taxon>
        <taxon>Streptomycetaceae</taxon>
        <taxon>Streptomyces</taxon>
    </lineage>
</organism>
<dbReference type="EMBL" id="JBHSKI010000027">
    <property type="protein sequence ID" value="MFC5174981.1"/>
    <property type="molecule type" value="Genomic_DNA"/>
</dbReference>
<feature type="region of interest" description="Disordered" evidence="1">
    <location>
        <begin position="520"/>
        <end position="545"/>
    </location>
</feature>
<sequence length="620" mass="68026">MIANITKGKRAVGALIYDFGPGRRDEHINPRIVAGNTTGTPLQVARAIDHTARRRPEITAPIWRASLSLPDEDGILPDAQWADIATKFVADMGFGTAPWVAVRHGDDHIHLTVSRVDWSGQLLTDRWDYRRARESADALEEEHGLVPARERFRTEGPQVRNRELEASNRRRGPGAAVPPEREELRRIVREVRDASRGLGRAAFESGLADAGVEFRANVASTGRMNGYSLTLAGWTDGADEQVWVPASKVAKDLRWAQLKTVIGDEPPAGPSPAVTADAVYRATEMLRQGRIERGTAQPADHPALSSDPAARVLAQWKAKAAGQEVPAEARPVPESVRAWTDKRRRPYGKLATDAIPGEIRKAHRQVATWQGEMESAQSNARTWDGLATGAVTGRRVRDLHQLRAKVAVAEPHIVAEVAARAAARDAETAAEAARQVWRQADRLKGLGRLELWREGTSKKAEEKKAATASTAIHAYVEQAAKARHQAATAARAAREASGLPNAEGEAARLRTEWPQLLADAQRGDQDEGQARRDSEQARAQRLAQQIRTAETRVGLLGDEAELRRTMPADQRKAEARARSEATRENPPTHRRKALAPRPQGEQPAHLRRRPPAAGGPKRSR</sequence>
<comment type="caution">
    <text evidence="3">The sequence shown here is derived from an EMBL/GenBank/DDBJ whole genome shotgun (WGS) entry which is preliminary data.</text>
</comment>
<name>A0ABW0BCM8_9ACTN</name>
<feature type="region of interest" description="Disordered" evidence="1">
    <location>
        <begin position="557"/>
        <end position="620"/>
    </location>
</feature>
<feature type="compositionally biased region" description="Basic and acidic residues" evidence="1">
    <location>
        <begin position="156"/>
        <end position="168"/>
    </location>
</feature>
<accession>A0ABW0BCM8</accession>
<reference evidence="4" key="1">
    <citation type="journal article" date="2019" name="Int. J. Syst. Evol. Microbiol.">
        <title>The Global Catalogue of Microorganisms (GCM) 10K type strain sequencing project: providing services to taxonomists for standard genome sequencing and annotation.</title>
        <authorList>
            <consortium name="The Broad Institute Genomics Platform"/>
            <consortium name="The Broad Institute Genome Sequencing Center for Infectious Disease"/>
            <person name="Wu L."/>
            <person name="Ma J."/>
        </authorList>
    </citation>
    <scope>NUCLEOTIDE SEQUENCE [LARGE SCALE GENOMIC DNA]</scope>
    <source>
        <strain evidence="4">CGMCC 4.1721</strain>
    </source>
</reference>
<proteinExistence type="predicted"/>
<protein>
    <submittedName>
        <fullName evidence="3">Relaxase/mobilization nuclease domain-containing protein</fullName>
    </submittedName>
</protein>
<keyword evidence="4" id="KW-1185">Reference proteome</keyword>
<feature type="compositionally biased region" description="Basic and acidic residues" evidence="1">
    <location>
        <begin position="521"/>
        <end position="538"/>
    </location>
</feature>
<dbReference type="RefSeq" id="WP_065848483.1">
    <property type="nucleotide sequence ID" value="NZ_JBHSKI010000027.1"/>
</dbReference>
<feature type="region of interest" description="Disordered" evidence="1">
    <location>
        <begin position="156"/>
        <end position="180"/>
    </location>
</feature>